<comment type="caution">
    <text evidence="1">The sequence shown here is derived from an EMBL/GenBank/DDBJ whole genome shotgun (WGS) entry which is preliminary data.</text>
</comment>
<dbReference type="Gene3D" id="3.10.10.10">
    <property type="entry name" value="HIV Type 1 Reverse Transcriptase, subunit A, domain 1"/>
    <property type="match status" value="1"/>
</dbReference>
<gene>
    <name evidence="1" type="ORF">O181_037406</name>
</gene>
<name>A0A9Q3DC16_9BASI</name>
<evidence type="ECO:0000313" key="2">
    <source>
        <dbReference type="Proteomes" id="UP000765509"/>
    </source>
</evidence>
<dbReference type="SUPFAM" id="SSF56672">
    <property type="entry name" value="DNA/RNA polymerases"/>
    <property type="match status" value="1"/>
</dbReference>
<keyword evidence="2" id="KW-1185">Reference proteome</keyword>
<dbReference type="InterPro" id="IPR043502">
    <property type="entry name" value="DNA/RNA_pol_sf"/>
</dbReference>
<dbReference type="Proteomes" id="UP000765509">
    <property type="component" value="Unassembled WGS sequence"/>
</dbReference>
<dbReference type="OrthoDB" id="3250101at2759"/>
<protein>
    <submittedName>
        <fullName evidence="1">Uncharacterized protein</fullName>
    </submittedName>
</protein>
<proteinExistence type="predicted"/>
<accession>A0A9Q3DC16</accession>
<dbReference type="EMBL" id="AVOT02014317">
    <property type="protein sequence ID" value="MBW0497691.1"/>
    <property type="molecule type" value="Genomic_DNA"/>
</dbReference>
<sequence>MKEELIEIFFQYREAFDSDNEPLGAIKGHEVDTMINVEKPYPKLLRRRSYPASPRAREALETHFDELMNLGVLRSVGHNDKVEVTSSVIINWNNDKSRMVEGLRAFNTYTV</sequence>
<dbReference type="AlphaFoldDB" id="A0A9Q3DC16"/>
<organism evidence="1 2">
    <name type="scientific">Austropuccinia psidii MF-1</name>
    <dbReference type="NCBI Taxonomy" id="1389203"/>
    <lineage>
        <taxon>Eukaryota</taxon>
        <taxon>Fungi</taxon>
        <taxon>Dikarya</taxon>
        <taxon>Basidiomycota</taxon>
        <taxon>Pucciniomycotina</taxon>
        <taxon>Pucciniomycetes</taxon>
        <taxon>Pucciniales</taxon>
        <taxon>Sphaerophragmiaceae</taxon>
        <taxon>Austropuccinia</taxon>
    </lineage>
</organism>
<evidence type="ECO:0000313" key="1">
    <source>
        <dbReference type="EMBL" id="MBW0497691.1"/>
    </source>
</evidence>
<reference evidence="1" key="1">
    <citation type="submission" date="2021-03" db="EMBL/GenBank/DDBJ databases">
        <title>Draft genome sequence of rust myrtle Austropuccinia psidii MF-1, a brazilian biotype.</title>
        <authorList>
            <person name="Quecine M.C."/>
            <person name="Pachon D.M.R."/>
            <person name="Bonatelli M.L."/>
            <person name="Correr F.H."/>
            <person name="Franceschini L.M."/>
            <person name="Leite T.F."/>
            <person name="Margarido G.R.A."/>
            <person name="Almeida C.A."/>
            <person name="Ferrarezi J.A."/>
            <person name="Labate C.A."/>
        </authorList>
    </citation>
    <scope>NUCLEOTIDE SEQUENCE</scope>
    <source>
        <strain evidence="1">MF-1</strain>
    </source>
</reference>